<proteinExistence type="predicted"/>
<gene>
    <name evidence="2" type="ORF">IPOD504_LOCUS16547</name>
</gene>
<dbReference type="EMBL" id="OW152820">
    <property type="protein sequence ID" value="CAH2075158.1"/>
    <property type="molecule type" value="Genomic_DNA"/>
</dbReference>
<organism evidence="2 3">
    <name type="scientific">Iphiclides podalirius</name>
    <name type="common">scarce swallowtail</name>
    <dbReference type="NCBI Taxonomy" id="110791"/>
    <lineage>
        <taxon>Eukaryota</taxon>
        <taxon>Metazoa</taxon>
        <taxon>Ecdysozoa</taxon>
        <taxon>Arthropoda</taxon>
        <taxon>Hexapoda</taxon>
        <taxon>Insecta</taxon>
        <taxon>Pterygota</taxon>
        <taxon>Neoptera</taxon>
        <taxon>Endopterygota</taxon>
        <taxon>Lepidoptera</taxon>
        <taxon>Glossata</taxon>
        <taxon>Ditrysia</taxon>
        <taxon>Papilionoidea</taxon>
        <taxon>Papilionidae</taxon>
        <taxon>Papilioninae</taxon>
        <taxon>Iphiclides</taxon>
    </lineage>
</organism>
<feature type="compositionally biased region" description="Pro residues" evidence="1">
    <location>
        <begin position="93"/>
        <end position="103"/>
    </location>
</feature>
<feature type="region of interest" description="Disordered" evidence="1">
    <location>
        <begin position="22"/>
        <end position="121"/>
    </location>
</feature>
<dbReference type="Proteomes" id="UP000837857">
    <property type="component" value="Chromosome 8"/>
</dbReference>
<protein>
    <submittedName>
        <fullName evidence="2">Uncharacterized protein</fullName>
    </submittedName>
</protein>
<sequence length="226" mass="24000">MYGLPSAVQRAANRVEVVQSARRLSERGAGAQVSQVGPPPSPPRASRTCLAAQSTAKRRPGDLCPAHATHRTHASPARRLPPRPTANSVRTSPAPPNSPPPNTRPSAESHAARPTADAEGLQEAAATLFPPQLGCVPYVTPCACCPPLILQPAPHPHPHTLPLPLPLPFAFPLQALDPQVAKHQRLVLSNMVSAKRCVSRLSARLPLGRQHVSERALAARAANKRI</sequence>
<keyword evidence="3" id="KW-1185">Reference proteome</keyword>
<accession>A0ABN8J7U1</accession>
<feature type="non-terminal residue" evidence="2">
    <location>
        <position position="226"/>
    </location>
</feature>
<evidence type="ECO:0000256" key="1">
    <source>
        <dbReference type="SAM" id="MobiDB-lite"/>
    </source>
</evidence>
<evidence type="ECO:0000313" key="3">
    <source>
        <dbReference type="Proteomes" id="UP000837857"/>
    </source>
</evidence>
<reference evidence="2" key="1">
    <citation type="submission" date="2022-03" db="EMBL/GenBank/DDBJ databases">
        <authorList>
            <person name="Martin H S."/>
        </authorList>
    </citation>
    <scope>NUCLEOTIDE SEQUENCE</scope>
</reference>
<name>A0ABN8J7U1_9NEOP</name>
<evidence type="ECO:0000313" key="2">
    <source>
        <dbReference type="EMBL" id="CAH2075158.1"/>
    </source>
</evidence>